<reference evidence="4" key="1">
    <citation type="submission" date="2019-03" db="EMBL/GenBank/DDBJ databases">
        <authorList>
            <person name="Danneels B."/>
        </authorList>
    </citation>
    <scope>NUCLEOTIDE SEQUENCE</scope>
</reference>
<dbReference type="EMBL" id="CAADIZ010000077">
    <property type="protein sequence ID" value="VFS35590.1"/>
    <property type="molecule type" value="Genomic_DNA"/>
</dbReference>
<dbReference type="EMBL" id="CAADII010000066">
    <property type="protein sequence ID" value="VFR56544.1"/>
    <property type="molecule type" value="Genomic_DNA"/>
</dbReference>
<evidence type="ECO:0000313" key="2">
    <source>
        <dbReference type="EMBL" id="VFR82648.1"/>
    </source>
</evidence>
<protein>
    <submittedName>
        <fullName evidence="4">Uncharacterized protein</fullName>
    </submittedName>
</protein>
<evidence type="ECO:0000313" key="3">
    <source>
        <dbReference type="EMBL" id="VFR95353.1"/>
    </source>
</evidence>
<evidence type="ECO:0000313" key="4">
    <source>
        <dbReference type="EMBL" id="VFR98170.1"/>
    </source>
</evidence>
<name>A0A484VFT3_9ZZZZ</name>
<dbReference type="EMBL" id="CAADIO010000045">
    <property type="protein sequence ID" value="VFR95353.1"/>
    <property type="molecule type" value="Genomic_DNA"/>
</dbReference>
<dbReference type="EMBL" id="CAADIK010000055">
    <property type="protein sequence ID" value="VFR82648.1"/>
    <property type="molecule type" value="Genomic_DNA"/>
</dbReference>
<organism evidence="4">
    <name type="scientific">plant metagenome</name>
    <dbReference type="NCBI Taxonomy" id="1297885"/>
    <lineage>
        <taxon>unclassified sequences</taxon>
        <taxon>metagenomes</taxon>
        <taxon>organismal metagenomes</taxon>
    </lineage>
</organism>
<dbReference type="AlphaFoldDB" id="A0A484VFT3"/>
<dbReference type="EMBL" id="CAADIP010000059">
    <property type="protein sequence ID" value="VFR98170.1"/>
    <property type="molecule type" value="Genomic_DNA"/>
</dbReference>
<sequence length="59" mass="7187">MRRIHPGAFILRCNPHHQRKKRFPRCQQPSDYLPAQLFKSTIFLKYLYTLEQNNVDNRT</sequence>
<evidence type="ECO:0000313" key="1">
    <source>
        <dbReference type="EMBL" id="VFR56544.1"/>
    </source>
</evidence>
<gene>
    <name evidence="1" type="ORF">BRI6_1443</name>
    <name evidence="2" type="ORF">BRI9_1498</name>
    <name evidence="4" type="ORF">IVO3_1495</name>
    <name evidence="3" type="ORF">RAN3_1244</name>
    <name evidence="5" type="ORF">RAN7_1435</name>
</gene>
<accession>A0A484VFT3</accession>
<evidence type="ECO:0000313" key="5">
    <source>
        <dbReference type="EMBL" id="VFS35590.1"/>
    </source>
</evidence>
<proteinExistence type="predicted"/>